<feature type="compositionally biased region" description="Basic and acidic residues" evidence="1">
    <location>
        <begin position="162"/>
        <end position="177"/>
    </location>
</feature>
<feature type="region of interest" description="Disordered" evidence="1">
    <location>
        <begin position="147"/>
        <end position="177"/>
    </location>
</feature>
<dbReference type="AlphaFoldDB" id="A0A9P7YY07"/>
<dbReference type="InterPro" id="IPR058940">
    <property type="entry name" value="mS26_fungi"/>
</dbReference>
<name>A0A9P7YY07_9HELO</name>
<organism evidence="2 3">
    <name type="scientific">Calycina marina</name>
    <dbReference type="NCBI Taxonomy" id="1763456"/>
    <lineage>
        <taxon>Eukaryota</taxon>
        <taxon>Fungi</taxon>
        <taxon>Dikarya</taxon>
        <taxon>Ascomycota</taxon>
        <taxon>Pezizomycotina</taxon>
        <taxon>Leotiomycetes</taxon>
        <taxon>Helotiales</taxon>
        <taxon>Pezizellaceae</taxon>
        <taxon>Calycina</taxon>
    </lineage>
</organism>
<feature type="compositionally biased region" description="Basic and acidic residues" evidence="1">
    <location>
        <begin position="85"/>
        <end position="95"/>
    </location>
</feature>
<feature type="region of interest" description="Disordered" evidence="1">
    <location>
        <begin position="57"/>
        <end position="95"/>
    </location>
</feature>
<dbReference type="Proteomes" id="UP000887226">
    <property type="component" value="Unassembled WGS sequence"/>
</dbReference>
<dbReference type="Pfam" id="PF26163">
    <property type="entry name" value="mS26"/>
    <property type="match status" value="1"/>
</dbReference>
<sequence>MQRLESVPTKVSPIMPPSFSHELLACLVRPKAVGQTSLTIRAFSTSTTLSSIGPESPKFIDVPIPPQRDAVGTRDIKGKLPSPRDVFHRRGPTRDGRTLKQHLKLATLPPSKKRSESEPANERIAWKRRMAESRRQNLRDGIMALQQRKHSQHNAMAQKSTRKQEARDARLNAPQREDERLTNPTITAAVRDLQLGPVADPQREQRVAEKKQRVEAKEAAREETRQNALHTLYMNARSFIVTEAQLDEEIERIFVERPFGMPDTIWDAHGRPEDVKTMLATTEDASRGAIDFYGGKMPWKETSRRMKVISEELTGGKIDRR</sequence>
<feature type="region of interest" description="Disordered" evidence="1">
    <location>
        <begin position="201"/>
        <end position="222"/>
    </location>
</feature>
<protein>
    <submittedName>
        <fullName evidence="2">Uncharacterized protein</fullName>
    </submittedName>
</protein>
<dbReference type="EMBL" id="MU254139">
    <property type="protein sequence ID" value="KAG9241914.1"/>
    <property type="molecule type" value="Genomic_DNA"/>
</dbReference>
<gene>
    <name evidence="2" type="ORF">BJ878DRAFT_518314</name>
</gene>
<dbReference type="OrthoDB" id="5223508at2759"/>
<reference evidence="2" key="1">
    <citation type="journal article" date="2021" name="IMA Fungus">
        <title>Genomic characterization of three marine fungi, including Emericellopsis atlantica sp. nov. with signatures of a generalist lifestyle and marine biomass degradation.</title>
        <authorList>
            <person name="Hagestad O.C."/>
            <person name="Hou L."/>
            <person name="Andersen J.H."/>
            <person name="Hansen E.H."/>
            <person name="Altermark B."/>
            <person name="Li C."/>
            <person name="Kuhnert E."/>
            <person name="Cox R.J."/>
            <person name="Crous P.W."/>
            <person name="Spatafora J.W."/>
            <person name="Lail K."/>
            <person name="Amirebrahimi M."/>
            <person name="Lipzen A."/>
            <person name="Pangilinan J."/>
            <person name="Andreopoulos W."/>
            <person name="Hayes R.D."/>
            <person name="Ng V."/>
            <person name="Grigoriev I.V."/>
            <person name="Jackson S.A."/>
            <person name="Sutton T.D.S."/>
            <person name="Dobson A.D.W."/>
            <person name="Rama T."/>
        </authorList>
    </citation>
    <scope>NUCLEOTIDE SEQUENCE</scope>
    <source>
        <strain evidence="2">TRa3180A</strain>
    </source>
</reference>
<dbReference type="CDD" id="cd23703">
    <property type="entry name" value="mS26_PET12"/>
    <property type="match status" value="1"/>
</dbReference>
<proteinExistence type="predicted"/>
<keyword evidence="3" id="KW-1185">Reference proteome</keyword>
<evidence type="ECO:0000313" key="2">
    <source>
        <dbReference type="EMBL" id="KAG9241914.1"/>
    </source>
</evidence>
<evidence type="ECO:0000313" key="3">
    <source>
        <dbReference type="Proteomes" id="UP000887226"/>
    </source>
</evidence>
<comment type="caution">
    <text evidence="2">The sequence shown here is derived from an EMBL/GenBank/DDBJ whole genome shotgun (WGS) entry which is preliminary data.</text>
</comment>
<accession>A0A9P7YY07</accession>
<evidence type="ECO:0000256" key="1">
    <source>
        <dbReference type="SAM" id="MobiDB-lite"/>
    </source>
</evidence>